<feature type="compositionally biased region" description="Low complexity" evidence="5">
    <location>
        <begin position="1"/>
        <end position="18"/>
    </location>
</feature>
<feature type="region of interest" description="Disordered" evidence="5">
    <location>
        <begin position="1"/>
        <end position="195"/>
    </location>
</feature>
<keyword evidence="2" id="KW-0813">Transport</keyword>
<accession>A0A3N4KYL9</accession>
<feature type="compositionally biased region" description="Gly residues" evidence="5">
    <location>
        <begin position="146"/>
        <end position="163"/>
    </location>
</feature>
<keyword evidence="3" id="KW-0906">Nuclear pore complex</keyword>
<feature type="compositionally biased region" description="Low complexity" evidence="5">
    <location>
        <begin position="107"/>
        <end position="116"/>
    </location>
</feature>
<evidence type="ECO:0000256" key="3">
    <source>
        <dbReference type="ARBA" id="ARBA00023132"/>
    </source>
</evidence>
<dbReference type="GO" id="GO:0006607">
    <property type="term" value="P:NLS-bearing protein import into nucleus"/>
    <property type="evidence" value="ECO:0007669"/>
    <property type="project" value="TreeGrafter"/>
</dbReference>
<dbReference type="GO" id="GO:0044613">
    <property type="term" value="C:nuclear pore central transport channel"/>
    <property type="evidence" value="ECO:0007669"/>
    <property type="project" value="TreeGrafter"/>
</dbReference>
<keyword evidence="3" id="KW-0509">mRNA transport</keyword>
<evidence type="ECO:0000313" key="7">
    <source>
        <dbReference type="EMBL" id="RPB15627.1"/>
    </source>
</evidence>
<dbReference type="GO" id="GO:0017056">
    <property type="term" value="F:structural constituent of nuclear pore"/>
    <property type="evidence" value="ECO:0007669"/>
    <property type="project" value="TreeGrafter"/>
</dbReference>
<proteinExistence type="predicted"/>
<feature type="compositionally biased region" description="Low complexity" evidence="5">
    <location>
        <begin position="164"/>
        <end position="173"/>
    </location>
</feature>
<dbReference type="InParanoid" id="A0A3N4KYL9"/>
<reference evidence="7 8" key="1">
    <citation type="journal article" date="2018" name="Nat. Ecol. Evol.">
        <title>Pezizomycetes genomes reveal the molecular basis of ectomycorrhizal truffle lifestyle.</title>
        <authorList>
            <person name="Murat C."/>
            <person name="Payen T."/>
            <person name="Noel B."/>
            <person name="Kuo A."/>
            <person name="Morin E."/>
            <person name="Chen J."/>
            <person name="Kohler A."/>
            <person name="Krizsan K."/>
            <person name="Balestrini R."/>
            <person name="Da Silva C."/>
            <person name="Montanini B."/>
            <person name="Hainaut M."/>
            <person name="Levati E."/>
            <person name="Barry K.W."/>
            <person name="Belfiori B."/>
            <person name="Cichocki N."/>
            <person name="Clum A."/>
            <person name="Dockter R.B."/>
            <person name="Fauchery L."/>
            <person name="Guy J."/>
            <person name="Iotti M."/>
            <person name="Le Tacon F."/>
            <person name="Lindquist E.A."/>
            <person name="Lipzen A."/>
            <person name="Malagnac F."/>
            <person name="Mello A."/>
            <person name="Molinier V."/>
            <person name="Miyauchi S."/>
            <person name="Poulain J."/>
            <person name="Riccioni C."/>
            <person name="Rubini A."/>
            <person name="Sitrit Y."/>
            <person name="Splivallo R."/>
            <person name="Traeger S."/>
            <person name="Wang M."/>
            <person name="Zifcakova L."/>
            <person name="Wipf D."/>
            <person name="Zambonelli A."/>
            <person name="Paolocci F."/>
            <person name="Nowrousian M."/>
            <person name="Ottonello S."/>
            <person name="Baldrian P."/>
            <person name="Spatafora J.W."/>
            <person name="Henrissat B."/>
            <person name="Nagy L.G."/>
            <person name="Aury J.M."/>
            <person name="Wincker P."/>
            <person name="Grigoriev I.V."/>
            <person name="Bonfante P."/>
            <person name="Martin F.M."/>
        </authorList>
    </citation>
    <scope>NUCLEOTIDE SEQUENCE [LARGE SCALE GENOMIC DNA]</scope>
    <source>
        <strain evidence="7 8">CCBAS932</strain>
    </source>
</reference>
<dbReference type="InterPro" id="IPR025574">
    <property type="entry name" value="Nucleoporin_FG_rpt"/>
</dbReference>
<dbReference type="Gene3D" id="1.20.5.490">
    <property type="entry name" value="Single helix bin"/>
    <property type="match status" value="1"/>
</dbReference>
<feature type="domain" description="Nucleoporin Nup54 alpha-helical" evidence="6">
    <location>
        <begin position="287"/>
        <end position="424"/>
    </location>
</feature>
<sequence>MFNSAFGQPATQQQQPQSSGGGLFGSTQQQPAQSGGGLFGGQQQQTNTGGGGLFGGQQQQNPAPSGGLFGQPQQQQGSGLFGGQQQQKPAGSLFGAAPATGGGLFGGQQQQQPQNTQGGGLFGSLGQSTANTGGGLFGQTQQGQQQSGGGGLFGGQQGGGGLFGNQQQQQQPQQGGGGLFGGMQQQQQGQQPGGLYGLAQSGGIFAGQQPGNSLFGGNQQGAMGGLYGVGANQNSMMMQSQQQQGPNVIVEKIQRVKNAWDPNHPEYAFKYYLYNQVGEDRAVHYVKPPNEDLAEWEKAWAERPNKGSVPVLANGFLDLDKRVKIQENQVNVFRHRLHEIQSKLTALQSRHDLITSIKQEDCRRRHIALARRALSLAAKVQVLKNRGYALQTDEELLKKRLEGLARQVGDPAVRGRVNEIWARMMVVSEQARKMEESVGKVEIVWDQKQLETAGRLLLSNANGLEHLTKEVKEIEKSFAVWEEEQKTRPRGF</sequence>
<evidence type="ECO:0000256" key="5">
    <source>
        <dbReference type="SAM" id="MobiDB-lite"/>
    </source>
</evidence>
<dbReference type="InterPro" id="IPR025712">
    <property type="entry name" value="Nup54_alpha-helical_dom"/>
</dbReference>
<dbReference type="GO" id="GO:0036228">
    <property type="term" value="P:protein localization to nuclear inner membrane"/>
    <property type="evidence" value="ECO:0007669"/>
    <property type="project" value="TreeGrafter"/>
</dbReference>
<evidence type="ECO:0000259" key="6">
    <source>
        <dbReference type="Pfam" id="PF13874"/>
    </source>
</evidence>
<feature type="compositionally biased region" description="Low complexity" evidence="5">
    <location>
        <begin position="56"/>
        <end position="99"/>
    </location>
</feature>
<dbReference type="STRING" id="1392247.A0A3N4KYL9"/>
<name>A0A3N4KYL9_9PEZI</name>
<dbReference type="PANTHER" id="PTHR13000:SF0">
    <property type="entry name" value="NUCLEOPORIN P54"/>
    <property type="match status" value="1"/>
</dbReference>
<dbReference type="EMBL" id="ML119112">
    <property type="protein sequence ID" value="RPB15627.1"/>
    <property type="molecule type" value="Genomic_DNA"/>
</dbReference>
<protein>
    <recommendedName>
        <fullName evidence="6">Nucleoporin Nup54 alpha-helical domain-containing protein</fullName>
    </recommendedName>
</protein>
<keyword evidence="3" id="KW-0811">Translocation</keyword>
<dbReference type="Pfam" id="PF13874">
    <property type="entry name" value="Nup54"/>
    <property type="match status" value="1"/>
</dbReference>
<organism evidence="7 8">
    <name type="scientific">Morchella conica CCBAS932</name>
    <dbReference type="NCBI Taxonomy" id="1392247"/>
    <lineage>
        <taxon>Eukaryota</taxon>
        <taxon>Fungi</taxon>
        <taxon>Dikarya</taxon>
        <taxon>Ascomycota</taxon>
        <taxon>Pezizomycotina</taxon>
        <taxon>Pezizomycetes</taxon>
        <taxon>Pezizales</taxon>
        <taxon>Morchellaceae</taxon>
        <taxon>Morchella</taxon>
    </lineage>
</organism>
<comment type="subcellular location">
    <subcellularLocation>
        <location evidence="1">Nucleus</location>
        <location evidence="1">Nuclear pore complex</location>
    </subcellularLocation>
</comment>
<keyword evidence="3" id="KW-0653">Protein transport</keyword>
<dbReference type="GO" id="GO:0006999">
    <property type="term" value="P:nuclear pore organization"/>
    <property type="evidence" value="ECO:0007669"/>
    <property type="project" value="TreeGrafter"/>
</dbReference>
<evidence type="ECO:0000256" key="2">
    <source>
        <dbReference type="ARBA" id="ARBA00022448"/>
    </source>
</evidence>
<evidence type="ECO:0000313" key="8">
    <source>
        <dbReference type="Proteomes" id="UP000277580"/>
    </source>
</evidence>
<dbReference type="OrthoDB" id="6162375at2759"/>
<gene>
    <name evidence="7" type="ORF">P167DRAFT_562891</name>
</gene>
<dbReference type="PANTHER" id="PTHR13000">
    <property type="entry name" value="NUCLEOPORIN P54"/>
    <property type="match status" value="1"/>
</dbReference>
<evidence type="ECO:0000256" key="1">
    <source>
        <dbReference type="ARBA" id="ARBA00004567"/>
    </source>
</evidence>
<evidence type="ECO:0000256" key="4">
    <source>
        <dbReference type="ARBA" id="ARBA00023242"/>
    </source>
</evidence>
<keyword evidence="4" id="KW-0539">Nucleus</keyword>
<keyword evidence="8" id="KW-1185">Reference proteome</keyword>
<dbReference type="AlphaFoldDB" id="A0A3N4KYL9"/>
<dbReference type="Proteomes" id="UP000277580">
    <property type="component" value="Unassembled WGS sequence"/>
</dbReference>
<dbReference type="InterPro" id="IPR024864">
    <property type="entry name" value="Nup54/Nup57/Nup44"/>
</dbReference>
<dbReference type="Pfam" id="PF13634">
    <property type="entry name" value="Nucleoporin_FG"/>
    <property type="match status" value="2"/>
</dbReference>
<dbReference type="FunCoup" id="A0A3N4KYL9">
    <property type="interactions" value="215"/>
</dbReference>